<dbReference type="AlphaFoldDB" id="A0A317Q9Y7"/>
<dbReference type="Pfam" id="PF03746">
    <property type="entry name" value="LamB_YcsF"/>
    <property type="match status" value="1"/>
</dbReference>
<comment type="caution">
    <text evidence="1">The sequence shown here is derived from an EMBL/GenBank/DDBJ whole genome shotgun (WGS) entry which is preliminary data.</text>
</comment>
<proteinExistence type="predicted"/>
<dbReference type="NCBIfam" id="NF003816">
    <property type="entry name" value="PRK05406.1-5"/>
    <property type="match status" value="1"/>
</dbReference>
<dbReference type="InterPro" id="IPR011330">
    <property type="entry name" value="Glyco_hydro/deAcase_b/a-brl"/>
</dbReference>
<dbReference type="RefSeq" id="WP_110075326.1">
    <property type="nucleotide sequence ID" value="NZ_QGTT01000003.1"/>
</dbReference>
<dbReference type="PANTHER" id="PTHR30292:SF0">
    <property type="entry name" value="5-OXOPROLINASE SUBUNIT A"/>
    <property type="match status" value="1"/>
</dbReference>
<evidence type="ECO:0000313" key="1">
    <source>
        <dbReference type="EMBL" id="PWW14431.1"/>
    </source>
</evidence>
<dbReference type="CDD" id="cd10787">
    <property type="entry name" value="LamB_YcsF_like"/>
    <property type="match status" value="1"/>
</dbReference>
<protein>
    <submittedName>
        <fullName evidence="1">UPF0271 protein</fullName>
    </submittedName>
</protein>
<accession>A0A317Q9Y7</accession>
<dbReference type="NCBIfam" id="NF003814">
    <property type="entry name" value="PRK05406.1-3"/>
    <property type="match status" value="1"/>
</dbReference>
<sequence>MLLNCDMGESFGAWQMGNDAAVMPYIDMANIACGFHAGSPAIMAETVALAKQHQVLIGAHPAYPDLEGFGRRSMSFQQSELAAILTYQIGAMEAICAQQGETLAYVKPHGALYNDKQSQPHLFETVVQVLAERNRHRQQPLRLMTLAPLVSAANTAATWQQQLAHRYRVPLWFEAFADRRYEANGQLRARRHADAVLQTSAEILSQAQALAQQHPINASDGSSIQLQADTLCVHGDNAESIATVAAIRKALTEITRSTTGTTAVKPQ</sequence>
<dbReference type="OrthoDB" id="9773478at2"/>
<keyword evidence="2" id="KW-1185">Reference proteome</keyword>
<name>A0A317Q9Y7_9GAMM</name>
<organism evidence="1 2">
    <name type="scientific">Pseudidiomarina maritima</name>
    <dbReference type="NCBI Taxonomy" id="519453"/>
    <lineage>
        <taxon>Bacteria</taxon>
        <taxon>Pseudomonadati</taxon>
        <taxon>Pseudomonadota</taxon>
        <taxon>Gammaproteobacteria</taxon>
        <taxon>Alteromonadales</taxon>
        <taxon>Idiomarinaceae</taxon>
        <taxon>Pseudidiomarina</taxon>
    </lineage>
</organism>
<dbReference type="Gene3D" id="3.20.20.370">
    <property type="entry name" value="Glycoside hydrolase/deacetylase"/>
    <property type="match status" value="1"/>
</dbReference>
<dbReference type="GO" id="GO:0005975">
    <property type="term" value="P:carbohydrate metabolic process"/>
    <property type="evidence" value="ECO:0007669"/>
    <property type="project" value="InterPro"/>
</dbReference>
<evidence type="ECO:0000313" key="2">
    <source>
        <dbReference type="Proteomes" id="UP000246964"/>
    </source>
</evidence>
<dbReference type="PANTHER" id="PTHR30292">
    <property type="entry name" value="UNCHARACTERIZED PROTEIN YBGL-RELATED"/>
    <property type="match status" value="1"/>
</dbReference>
<reference evidence="1 2" key="1">
    <citation type="submission" date="2018-05" db="EMBL/GenBank/DDBJ databases">
        <title>Freshwater and sediment microbial communities from various areas in North America, analyzing microbe dynamics in response to fracking.</title>
        <authorList>
            <person name="Lamendella R."/>
        </authorList>
    </citation>
    <scope>NUCLEOTIDE SEQUENCE [LARGE SCALE GENOMIC DNA]</scope>
    <source>
        <strain evidence="1 2">125B1</strain>
    </source>
</reference>
<dbReference type="SUPFAM" id="SSF88713">
    <property type="entry name" value="Glycoside hydrolase/deacetylase"/>
    <property type="match status" value="1"/>
</dbReference>
<gene>
    <name evidence="1" type="ORF">DET45_103123</name>
</gene>
<dbReference type="Proteomes" id="UP000246964">
    <property type="component" value="Unassembled WGS sequence"/>
</dbReference>
<dbReference type="InterPro" id="IPR005501">
    <property type="entry name" value="LamB/YcsF/PxpA-like"/>
</dbReference>
<dbReference type="EMBL" id="QGTT01000003">
    <property type="protein sequence ID" value="PWW14431.1"/>
    <property type="molecule type" value="Genomic_DNA"/>
</dbReference>